<protein>
    <recommendedName>
        <fullName evidence="3">WD40 repeat protein</fullName>
    </recommendedName>
</protein>
<accession>A0ABW7MSM0</accession>
<dbReference type="Pfam" id="PF07676">
    <property type="entry name" value="PD40"/>
    <property type="match status" value="2"/>
</dbReference>
<dbReference type="InterPro" id="IPR011042">
    <property type="entry name" value="6-blade_b-propeller_TolB-like"/>
</dbReference>
<dbReference type="InterPro" id="IPR011659">
    <property type="entry name" value="WD40"/>
</dbReference>
<gene>
    <name evidence="1" type="ORF">V8G56_13935</name>
</gene>
<dbReference type="EMBL" id="JBAWKC010000005">
    <property type="protein sequence ID" value="MFH6769848.1"/>
    <property type="molecule type" value="Genomic_DNA"/>
</dbReference>
<keyword evidence="2" id="KW-1185">Reference proteome</keyword>
<organism evidence="1 2">
    <name type="scientific">Gaetbulibacter aquiaggeris</name>
    <dbReference type="NCBI Taxonomy" id="1735373"/>
    <lineage>
        <taxon>Bacteria</taxon>
        <taxon>Pseudomonadati</taxon>
        <taxon>Bacteroidota</taxon>
        <taxon>Flavobacteriia</taxon>
        <taxon>Flavobacteriales</taxon>
        <taxon>Flavobacteriaceae</taxon>
        <taxon>Gaetbulibacter</taxon>
    </lineage>
</organism>
<proteinExistence type="predicted"/>
<dbReference type="RefSeq" id="WP_395439072.1">
    <property type="nucleotide sequence ID" value="NZ_JBAWKC010000005.1"/>
</dbReference>
<reference evidence="1 2" key="1">
    <citation type="submission" date="2024-02" db="EMBL/GenBank/DDBJ databases">
        <title>A Gaetbulibacter species isolated from tidal flats and genomic insights of their niches.</title>
        <authorList>
            <person name="Ye Y."/>
        </authorList>
    </citation>
    <scope>NUCLEOTIDE SEQUENCE [LARGE SCALE GENOMIC DNA]</scope>
    <source>
        <strain evidence="1 2">KEM-8</strain>
    </source>
</reference>
<dbReference type="Proteomes" id="UP001610104">
    <property type="component" value="Unassembled WGS sequence"/>
</dbReference>
<dbReference type="Gene3D" id="2.120.10.30">
    <property type="entry name" value="TolB, C-terminal domain"/>
    <property type="match status" value="1"/>
</dbReference>
<comment type="caution">
    <text evidence="1">The sequence shown here is derived from an EMBL/GenBank/DDBJ whole genome shotgun (WGS) entry which is preliminary data.</text>
</comment>
<evidence type="ECO:0000313" key="2">
    <source>
        <dbReference type="Proteomes" id="UP001610104"/>
    </source>
</evidence>
<evidence type="ECO:0008006" key="3">
    <source>
        <dbReference type="Google" id="ProtNLM"/>
    </source>
</evidence>
<dbReference type="SUPFAM" id="SSF82171">
    <property type="entry name" value="DPP6 N-terminal domain-like"/>
    <property type="match status" value="1"/>
</dbReference>
<evidence type="ECO:0000313" key="1">
    <source>
        <dbReference type="EMBL" id="MFH6769848.1"/>
    </source>
</evidence>
<name>A0ABW7MSM0_9FLAO</name>
<sequence length="276" mass="31092">MNDDKPHFGLSITPDHNILIASYLLNKNGKIKAYLGNGILTIYEGMKSENGNIENIEPLFIDSKEDISHITSACISNDAKTLYVTTNYINRNNRPKGDFKETNFHIETAEYISGVGWSNFKVLPFCKPRYSYAHPSISKDGKTLYFTANFRGGKETTKGPSDIFKVDIIRNNTYSEPKNLGSQVNSYSGEMFPFISDDNTLYFASNRPNGTGGYDIYKSVMNKQGLFDKAQLLPEPVNSKEDDLCFVIEPNKNSGYFSSKRAEGKGEDDIYYFTIN</sequence>